<dbReference type="Pfam" id="PF14295">
    <property type="entry name" value="PAN_4"/>
    <property type="match status" value="2"/>
</dbReference>
<dbReference type="Gene3D" id="3.40.50.200">
    <property type="entry name" value="Peptidase S8/S53 domain"/>
    <property type="match status" value="1"/>
</dbReference>
<comment type="similarity">
    <text evidence="1 11">Belongs to the peptidase S8 family.</text>
</comment>
<accession>A0AAD5Q5Z8</accession>
<evidence type="ECO:0000256" key="4">
    <source>
        <dbReference type="ARBA" id="ARBA00022737"/>
    </source>
</evidence>
<dbReference type="GO" id="GO:0030248">
    <property type="term" value="F:cellulose binding"/>
    <property type="evidence" value="ECO:0007669"/>
    <property type="project" value="InterPro"/>
</dbReference>
<dbReference type="InterPro" id="IPR015500">
    <property type="entry name" value="Peptidase_S8_subtilisin-rel"/>
</dbReference>
<dbReference type="PROSITE" id="PS00138">
    <property type="entry name" value="SUBTILASE_SER"/>
    <property type="match status" value="1"/>
</dbReference>
<dbReference type="PANTHER" id="PTHR43806:SF67">
    <property type="entry name" value="EGF-LIKE DOMAIN-CONTAINING PROTEIN"/>
    <property type="match status" value="1"/>
</dbReference>
<dbReference type="GO" id="GO:0006508">
    <property type="term" value="P:proteolysis"/>
    <property type="evidence" value="ECO:0007669"/>
    <property type="project" value="UniProtKB-KW"/>
</dbReference>
<evidence type="ECO:0000256" key="2">
    <source>
        <dbReference type="ARBA" id="ARBA00022670"/>
    </source>
</evidence>
<evidence type="ECO:0000256" key="10">
    <source>
        <dbReference type="PIRSR" id="PIRSR615500-1"/>
    </source>
</evidence>
<feature type="active site" description="Charge relay system" evidence="10 11">
    <location>
        <position position="216"/>
    </location>
</feature>
<dbReference type="GO" id="GO:0005576">
    <property type="term" value="C:extracellular region"/>
    <property type="evidence" value="ECO:0007669"/>
    <property type="project" value="InterPro"/>
</dbReference>
<dbReference type="PRINTS" id="PR00723">
    <property type="entry name" value="SUBTILISIN"/>
</dbReference>
<dbReference type="SMART" id="SM00236">
    <property type="entry name" value="fCBD"/>
    <property type="match status" value="1"/>
</dbReference>
<feature type="signal peptide" evidence="12">
    <location>
        <begin position="1"/>
        <end position="18"/>
    </location>
</feature>
<evidence type="ECO:0000313" key="15">
    <source>
        <dbReference type="Proteomes" id="UP001209570"/>
    </source>
</evidence>
<dbReference type="PROSITE" id="PS50948">
    <property type="entry name" value="PAN"/>
    <property type="match status" value="1"/>
</dbReference>
<evidence type="ECO:0000259" key="13">
    <source>
        <dbReference type="PROSITE" id="PS50948"/>
    </source>
</evidence>
<dbReference type="EC" id="3.4.21.62" evidence="9"/>
<dbReference type="Gene3D" id="3.50.4.10">
    <property type="entry name" value="Hepatocyte Growth Factor"/>
    <property type="match status" value="2"/>
</dbReference>
<dbReference type="GO" id="GO:0004252">
    <property type="term" value="F:serine-type endopeptidase activity"/>
    <property type="evidence" value="ECO:0007669"/>
    <property type="project" value="UniProtKB-UniRule"/>
</dbReference>
<proteinExistence type="inferred from homology"/>
<name>A0AAD5Q5Z8_PYTIN</name>
<comment type="caution">
    <text evidence="14">The sequence shown here is derived from an EMBL/GenBank/DDBJ whole genome shotgun (WGS) entry which is preliminary data.</text>
</comment>
<evidence type="ECO:0000256" key="3">
    <source>
        <dbReference type="ARBA" id="ARBA00022729"/>
    </source>
</evidence>
<dbReference type="InterPro" id="IPR000209">
    <property type="entry name" value="Peptidase_S8/S53_dom"/>
</dbReference>
<dbReference type="EMBL" id="JAKCXM010000574">
    <property type="protein sequence ID" value="KAJ0392772.1"/>
    <property type="molecule type" value="Genomic_DNA"/>
</dbReference>
<dbReference type="InterPro" id="IPR000177">
    <property type="entry name" value="Apple"/>
</dbReference>
<gene>
    <name evidence="14" type="ORF">P43SY_003358</name>
</gene>
<evidence type="ECO:0000256" key="7">
    <source>
        <dbReference type="ARBA" id="ARBA00023157"/>
    </source>
</evidence>
<dbReference type="Proteomes" id="UP001209570">
    <property type="component" value="Unassembled WGS sequence"/>
</dbReference>
<keyword evidence="15" id="KW-1185">Reference proteome</keyword>
<evidence type="ECO:0000313" key="14">
    <source>
        <dbReference type="EMBL" id="KAJ0392772.1"/>
    </source>
</evidence>
<evidence type="ECO:0000256" key="12">
    <source>
        <dbReference type="SAM" id="SignalP"/>
    </source>
</evidence>
<evidence type="ECO:0000256" key="5">
    <source>
        <dbReference type="ARBA" id="ARBA00022801"/>
    </source>
</evidence>
<keyword evidence="6 11" id="KW-0720">Serine protease</keyword>
<dbReference type="CDD" id="cd01100">
    <property type="entry name" value="APPLE_Factor_XI_like"/>
    <property type="match status" value="2"/>
</dbReference>
<keyword evidence="3 12" id="KW-0732">Signal</keyword>
<dbReference type="InterPro" id="IPR003609">
    <property type="entry name" value="Pan_app"/>
</dbReference>
<dbReference type="SUPFAM" id="SSF52743">
    <property type="entry name" value="Subtilisin-like"/>
    <property type="match status" value="1"/>
</dbReference>
<dbReference type="InterPro" id="IPR050131">
    <property type="entry name" value="Peptidase_S8_subtilisin-like"/>
</dbReference>
<dbReference type="InterPro" id="IPR000254">
    <property type="entry name" value="CBD"/>
</dbReference>
<protein>
    <recommendedName>
        <fullName evidence="9">subtilisin</fullName>
        <ecNumber evidence="9">3.4.21.62</ecNumber>
    </recommendedName>
</protein>
<feature type="active site" description="Charge relay system" evidence="10 11">
    <location>
        <position position="180"/>
    </location>
</feature>
<dbReference type="PANTHER" id="PTHR43806">
    <property type="entry name" value="PEPTIDASE S8"/>
    <property type="match status" value="1"/>
</dbReference>
<feature type="domain" description="Apple" evidence="13">
    <location>
        <begin position="610"/>
        <end position="680"/>
    </location>
</feature>
<dbReference type="InterPro" id="IPR023828">
    <property type="entry name" value="Peptidase_S8_Ser-AS"/>
</dbReference>
<evidence type="ECO:0000256" key="11">
    <source>
        <dbReference type="PROSITE-ProRule" id="PRU01240"/>
    </source>
</evidence>
<feature type="active site" description="Charge relay system" evidence="10 11">
    <location>
        <position position="387"/>
    </location>
</feature>
<reference evidence="14" key="1">
    <citation type="submission" date="2021-12" db="EMBL/GenBank/DDBJ databases">
        <title>Prjna785345.</title>
        <authorList>
            <person name="Rujirawat T."/>
            <person name="Krajaejun T."/>
        </authorList>
    </citation>
    <scope>NUCLEOTIDE SEQUENCE</scope>
    <source>
        <strain evidence="14">Pi057C3</strain>
    </source>
</reference>
<sequence length="680" mass="72502">MNLRLLLAVAALAGGASAVVDRNVHRALQQNGKVDVIVTMKTSKNVAESFHESAYPSRTKRIEALKAELETTHTQALQPLANLMLKESAHGDHEFKTFWISPVASLKSATPELVAKLAELPGVESIREEMRIELEQPLREALSTVREPSTSPQWGVKHIGAPQVWAEGATGEGVVVGVIDSGARATHEILKHNFVGKYGWFDPEKKASTPYDSDGHGSHVLGTIAGADGFGVAPAAKWMMCKGCRTEDCPESDLLDCAQFILCPTDTDGNNPDCSKAPRIVSNSWGGGQGDFWYKAAVDAWIKAGIVPVFAVGNDGEHGCRTTKSPGDYPNVIGVGSTTKTDELSLFSSRGPARNGRIKPDISAPGSEIMSASSKSDNAYVVDSGTSMATPHVSGAIALLLSKEPGMTFDDIKNALYTTVTKSGLKSGVVCGATSDRVWPNNQFGSGLLNISKAGEWLHLSPRPTIAPMPTTPAPQPTTPLPEPTTAPPGCMTASGAQCGSDSDGVQCCPTGEYCQPWNPWFYQCRPMLTRCGTVEVNVDYYGDDIKTIKGVLPGDCCNECGKTRGCTAFTFINYNADGQSACYLKKSSSDKRQLVGAVSSTVTSPLPKCYTYFDFDLYGEDLQRVEAKDAGACCDNCESTPGCKAFTFVDNAWDKSACYLKKAAGTAQRQMGAISGVLN</sequence>
<keyword evidence="4" id="KW-0677">Repeat</keyword>
<dbReference type="PROSITE" id="PS51892">
    <property type="entry name" value="SUBTILASE"/>
    <property type="match status" value="1"/>
</dbReference>
<dbReference type="SMART" id="SM00223">
    <property type="entry name" value="APPLE"/>
    <property type="match status" value="2"/>
</dbReference>
<keyword evidence="7" id="KW-1015">Disulfide bond</keyword>
<dbReference type="AlphaFoldDB" id="A0AAD5Q5Z8"/>
<organism evidence="14 15">
    <name type="scientific">Pythium insidiosum</name>
    <name type="common">Pythiosis disease agent</name>
    <dbReference type="NCBI Taxonomy" id="114742"/>
    <lineage>
        <taxon>Eukaryota</taxon>
        <taxon>Sar</taxon>
        <taxon>Stramenopiles</taxon>
        <taxon>Oomycota</taxon>
        <taxon>Peronosporomycetes</taxon>
        <taxon>Pythiales</taxon>
        <taxon>Pythiaceae</taxon>
        <taxon>Pythium</taxon>
    </lineage>
</organism>
<comment type="catalytic activity">
    <reaction evidence="8">
        <text>Hydrolysis of proteins with broad specificity for peptide bonds, and a preference for a large uncharged residue in P1. Hydrolyzes peptide amides.</text>
        <dbReference type="EC" id="3.4.21.62"/>
    </reaction>
</comment>
<dbReference type="GO" id="GO:0005975">
    <property type="term" value="P:carbohydrate metabolic process"/>
    <property type="evidence" value="ECO:0007669"/>
    <property type="project" value="InterPro"/>
</dbReference>
<evidence type="ECO:0000256" key="1">
    <source>
        <dbReference type="ARBA" id="ARBA00011073"/>
    </source>
</evidence>
<keyword evidence="2 11" id="KW-0645">Protease</keyword>
<keyword evidence="5 11" id="KW-0378">Hydrolase</keyword>
<evidence type="ECO:0000256" key="9">
    <source>
        <dbReference type="ARBA" id="ARBA00023619"/>
    </source>
</evidence>
<evidence type="ECO:0000256" key="6">
    <source>
        <dbReference type="ARBA" id="ARBA00022825"/>
    </source>
</evidence>
<dbReference type="Pfam" id="PF00082">
    <property type="entry name" value="Peptidase_S8"/>
    <property type="match status" value="1"/>
</dbReference>
<feature type="chain" id="PRO_5042016423" description="subtilisin" evidence="12">
    <location>
        <begin position="19"/>
        <end position="680"/>
    </location>
</feature>
<dbReference type="InterPro" id="IPR036852">
    <property type="entry name" value="Peptidase_S8/S53_dom_sf"/>
</dbReference>
<evidence type="ECO:0000256" key="8">
    <source>
        <dbReference type="ARBA" id="ARBA00023529"/>
    </source>
</evidence>